<name>A0ABP7SKG4_9SPHN</name>
<organism evidence="3 4">
    <name type="scientific">Sphingomonas swuensis</name>
    <dbReference type="NCBI Taxonomy" id="977800"/>
    <lineage>
        <taxon>Bacteria</taxon>
        <taxon>Pseudomonadati</taxon>
        <taxon>Pseudomonadota</taxon>
        <taxon>Alphaproteobacteria</taxon>
        <taxon>Sphingomonadales</taxon>
        <taxon>Sphingomonadaceae</taxon>
        <taxon>Sphingomonas</taxon>
    </lineage>
</organism>
<proteinExistence type="predicted"/>
<keyword evidence="2" id="KW-0732">Signal</keyword>
<accession>A0ABP7SKG4</accession>
<dbReference type="EMBL" id="BAABBQ010000001">
    <property type="protein sequence ID" value="GAA4012998.1"/>
    <property type="molecule type" value="Genomic_DNA"/>
</dbReference>
<dbReference type="Proteomes" id="UP001500235">
    <property type="component" value="Unassembled WGS sequence"/>
</dbReference>
<evidence type="ECO:0000256" key="1">
    <source>
        <dbReference type="SAM" id="MobiDB-lite"/>
    </source>
</evidence>
<keyword evidence="4" id="KW-1185">Reference proteome</keyword>
<reference evidence="4" key="1">
    <citation type="journal article" date="2019" name="Int. J. Syst. Evol. Microbiol.">
        <title>The Global Catalogue of Microorganisms (GCM) 10K type strain sequencing project: providing services to taxonomists for standard genome sequencing and annotation.</title>
        <authorList>
            <consortium name="The Broad Institute Genomics Platform"/>
            <consortium name="The Broad Institute Genome Sequencing Center for Infectious Disease"/>
            <person name="Wu L."/>
            <person name="Ma J."/>
        </authorList>
    </citation>
    <scope>NUCLEOTIDE SEQUENCE [LARGE SCALE GENOMIC DNA]</scope>
    <source>
        <strain evidence="4">JCM 17563</strain>
    </source>
</reference>
<comment type="caution">
    <text evidence="3">The sequence shown here is derived from an EMBL/GenBank/DDBJ whole genome shotgun (WGS) entry which is preliminary data.</text>
</comment>
<feature type="signal peptide" evidence="2">
    <location>
        <begin position="1"/>
        <end position="16"/>
    </location>
</feature>
<evidence type="ECO:0000313" key="4">
    <source>
        <dbReference type="Proteomes" id="UP001500235"/>
    </source>
</evidence>
<evidence type="ECO:0000256" key="2">
    <source>
        <dbReference type="SAM" id="SignalP"/>
    </source>
</evidence>
<dbReference type="RefSeq" id="WP_344706173.1">
    <property type="nucleotide sequence ID" value="NZ_BAABBQ010000001.1"/>
</dbReference>
<feature type="chain" id="PRO_5046768726" evidence="2">
    <location>
        <begin position="17"/>
        <end position="378"/>
    </location>
</feature>
<evidence type="ECO:0000313" key="3">
    <source>
        <dbReference type="EMBL" id="GAA4012998.1"/>
    </source>
</evidence>
<feature type="region of interest" description="Disordered" evidence="1">
    <location>
        <begin position="340"/>
        <end position="378"/>
    </location>
</feature>
<protein>
    <submittedName>
        <fullName evidence="3">Uncharacterized protein</fullName>
    </submittedName>
</protein>
<gene>
    <name evidence="3" type="ORF">GCM10022280_08840</name>
</gene>
<sequence>MTKQLLRAATALPALAALSAAAPPKAVSETRYWMSAETVSGLTSGVGGGQAKRLQLQLGSPQTIAAPSAEHLPPATLKAGASLPLTTPRIEKVAGWQADGTRPEAMPKTRMLLYWGCGEKAGPGQPMVLEFGTPAAAKVMASLTPAVAMMNMPNARSSATYGEWPNSEGRTTVPASGSLVGDHLVRGNYSPDIRFSLTAANDFLAPLAPRSSKLPSGAMQIDWASIPNARAYMASVMGAKQDGTMLLWSSSAVKLASMLMPDYLAQGDITRLVASKVLMAPDTTRCAVPSEVVQATEGAALQMTAFGPEANFHSPPGQRAWAAKLRSKSTHMGMLGMSADLGGLDMRGEQPPAQQNGQRPSRKRQLLRGLGSVLGVPR</sequence>